<dbReference type="Proteomes" id="UP001165561">
    <property type="component" value="Unassembled WGS sequence"/>
</dbReference>
<protein>
    <recommendedName>
        <fullName evidence="4">YgjV family protein</fullName>
    </recommendedName>
</protein>
<name>A0ABT5TXW3_9MICO</name>
<organism evidence="2 3">
    <name type="scientific">Georgenia halotolerans</name>
    <dbReference type="NCBI Taxonomy" id="3028317"/>
    <lineage>
        <taxon>Bacteria</taxon>
        <taxon>Bacillati</taxon>
        <taxon>Actinomycetota</taxon>
        <taxon>Actinomycetes</taxon>
        <taxon>Micrococcales</taxon>
        <taxon>Bogoriellaceae</taxon>
        <taxon>Georgenia</taxon>
    </lineage>
</organism>
<dbReference type="EMBL" id="JARACI010000781">
    <property type="protein sequence ID" value="MDD9206109.1"/>
    <property type="molecule type" value="Genomic_DNA"/>
</dbReference>
<reference evidence="2" key="1">
    <citation type="submission" date="2023-02" db="EMBL/GenBank/DDBJ databases">
        <title>Georgenia sp.10Sc9-8, isolated from a soil sample collected from the Taklamakan desert.</title>
        <authorList>
            <person name="Liu S."/>
        </authorList>
    </citation>
    <scope>NUCLEOTIDE SEQUENCE</scope>
    <source>
        <strain evidence="2">10Sc9-8</strain>
    </source>
</reference>
<evidence type="ECO:0000256" key="1">
    <source>
        <dbReference type="SAM" id="Phobius"/>
    </source>
</evidence>
<keyword evidence="1" id="KW-0812">Transmembrane</keyword>
<evidence type="ECO:0008006" key="4">
    <source>
        <dbReference type="Google" id="ProtNLM"/>
    </source>
</evidence>
<keyword evidence="1" id="KW-1133">Transmembrane helix</keyword>
<feature type="transmembrane region" description="Helical" evidence="1">
    <location>
        <begin position="51"/>
        <end position="69"/>
    </location>
</feature>
<evidence type="ECO:0000313" key="3">
    <source>
        <dbReference type="Proteomes" id="UP001165561"/>
    </source>
</evidence>
<proteinExistence type="predicted"/>
<comment type="caution">
    <text evidence="2">The sequence shown here is derived from an EMBL/GenBank/DDBJ whole genome shotgun (WGS) entry which is preliminary data.</text>
</comment>
<sequence length="208" mass="23535">MPILEIFGWIGSAVIVVSMMQQRILRLRWINLGGCLIHIVYNGILGVWPMVGLNVVLAVVQIVNLYRLLSTRHSDADYEVVAVRPDDPYLMYLVRQHATDLTRFTPTFHPAESPQESDTAFLIMKGTETVGYVLLHDAGDGVAQVDLDYVTEKYRDLTPGEFVFRRSDALRDAGYRKVVTPPGVRDAYYGRIGFDRVGDRYELVLENA</sequence>
<gene>
    <name evidence="2" type="ORF">PU560_06445</name>
</gene>
<accession>A0ABT5TXW3</accession>
<feature type="transmembrane region" description="Helical" evidence="1">
    <location>
        <begin position="6"/>
        <end position="22"/>
    </location>
</feature>
<keyword evidence="3" id="KW-1185">Reference proteome</keyword>
<evidence type="ECO:0000313" key="2">
    <source>
        <dbReference type="EMBL" id="MDD9206109.1"/>
    </source>
</evidence>
<keyword evidence="1" id="KW-0472">Membrane</keyword>